<evidence type="ECO:0000256" key="2">
    <source>
        <dbReference type="SAM" id="Phobius"/>
    </source>
</evidence>
<reference evidence="3" key="2">
    <citation type="submission" date="2021-09" db="EMBL/GenBank/DDBJ databases">
        <authorList>
            <person name="Jia N."/>
            <person name="Wang J."/>
            <person name="Shi W."/>
            <person name="Du L."/>
            <person name="Sun Y."/>
            <person name="Zhan W."/>
            <person name="Jiang J."/>
            <person name="Wang Q."/>
            <person name="Zhang B."/>
            <person name="Ji P."/>
            <person name="Sakyi L.B."/>
            <person name="Cui X."/>
            <person name="Yuan T."/>
            <person name="Jiang B."/>
            <person name="Yang W."/>
            <person name="Lam T.T.-Y."/>
            <person name="Chang Q."/>
            <person name="Ding S."/>
            <person name="Wang X."/>
            <person name="Zhu J."/>
            <person name="Ruan X."/>
            <person name="Zhao L."/>
            <person name="Wei J."/>
            <person name="Que T."/>
            <person name="Du C."/>
            <person name="Cheng J."/>
            <person name="Dai P."/>
            <person name="Han X."/>
            <person name="Huang E."/>
            <person name="Gao Y."/>
            <person name="Liu J."/>
            <person name="Shao H."/>
            <person name="Ye R."/>
            <person name="Li L."/>
            <person name="Wei W."/>
            <person name="Wang X."/>
            <person name="Wang C."/>
            <person name="Huo Q."/>
            <person name="Li W."/>
            <person name="Guo W."/>
            <person name="Chen H."/>
            <person name="Chen S."/>
            <person name="Zhou L."/>
            <person name="Zhou L."/>
            <person name="Ni X."/>
            <person name="Tian J."/>
            <person name="Zhou Y."/>
            <person name="Sheng Y."/>
            <person name="Liu T."/>
            <person name="Pan Y."/>
            <person name="Xia L."/>
            <person name="Li J."/>
            <person name="Zhao F."/>
            <person name="Cao W."/>
        </authorList>
    </citation>
    <scope>NUCLEOTIDE SEQUENCE</scope>
    <source>
        <strain evidence="3">Rsan-2018</strain>
        <tissue evidence="3">Larvae</tissue>
    </source>
</reference>
<gene>
    <name evidence="3" type="ORF">HPB52_004137</name>
</gene>
<keyword evidence="2" id="KW-0472">Membrane</keyword>
<reference evidence="3" key="1">
    <citation type="journal article" date="2020" name="Cell">
        <title>Large-Scale Comparative Analyses of Tick Genomes Elucidate Their Genetic Diversity and Vector Capacities.</title>
        <authorList>
            <consortium name="Tick Genome and Microbiome Consortium (TIGMIC)"/>
            <person name="Jia N."/>
            <person name="Wang J."/>
            <person name="Shi W."/>
            <person name="Du L."/>
            <person name="Sun Y."/>
            <person name="Zhan W."/>
            <person name="Jiang J.F."/>
            <person name="Wang Q."/>
            <person name="Zhang B."/>
            <person name="Ji P."/>
            <person name="Bell-Sakyi L."/>
            <person name="Cui X.M."/>
            <person name="Yuan T.T."/>
            <person name="Jiang B.G."/>
            <person name="Yang W.F."/>
            <person name="Lam T.T."/>
            <person name="Chang Q.C."/>
            <person name="Ding S.J."/>
            <person name="Wang X.J."/>
            <person name="Zhu J.G."/>
            <person name="Ruan X.D."/>
            <person name="Zhao L."/>
            <person name="Wei J.T."/>
            <person name="Ye R.Z."/>
            <person name="Que T.C."/>
            <person name="Du C.H."/>
            <person name="Zhou Y.H."/>
            <person name="Cheng J.X."/>
            <person name="Dai P.F."/>
            <person name="Guo W.B."/>
            <person name="Han X.H."/>
            <person name="Huang E.J."/>
            <person name="Li L.F."/>
            <person name="Wei W."/>
            <person name="Gao Y.C."/>
            <person name="Liu J.Z."/>
            <person name="Shao H.Z."/>
            <person name="Wang X."/>
            <person name="Wang C.C."/>
            <person name="Yang T.C."/>
            <person name="Huo Q.B."/>
            <person name="Li W."/>
            <person name="Chen H.Y."/>
            <person name="Chen S.E."/>
            <person name="Zhou L.G."/>
            <person name="Ni X.B."/>
            <person name="Tian J.H."/>
            <person name="Sheng Y."/>
            <person name="Liu T."/>
            <person name="Pan Y.S."/>
            <person name="Xia L.Y."/>
            <person name="Li J."/>
            <person name="Zhao F."/>
            <person name="Cao W.C."/>
        </authorList>
    </citation>
    <scope>NUCLEOTIDE SEQUENCE</scope>
    <source>
        <strain evidence="3">Rsan-2018</strain>
    </source>
</reference>
<dbReference type="EMBL" id="JABSTV010001248">
    <property type="protein sequence ID" value="KAH7967924.1"/>
    <property type="molecule type" value="Genomic_DNA"/>
</dbReference>
<keyword evidence="2" id="KW-1133">Transmembrane helix</keyword>
<feature type="region of interest" description="Disordered" evidence="1">
    <location>
        <begin position="167"/>
        <end position="251"/>
    </location>
</feature>
<feature type="transmembrane region" description="Helical" evidence="2">
    <location>
        <begin position="71"/>
        <end position="94"/>
    </location>
</feature>
<proteinExistence type="predicted"/>
<sequence length="251" mass="26418">MPHRLKTRQRNEGPVMLRVSGPPVPKLRPVLPSAEEGIILDIWLGAESVANICTDIAVILLLRKAARMTRVLGAFVAWNTVALLLCCGGNLIGLRFPPKWPSSERSVTVPDLSTLPDNRSQPASAGSSVKRPLAVIKKSQQQTGASAFANAQLLAKILARQKAAGSAGGYKGTDVSSRPASSAASCSNHPSSDVPQPRQPVGGVADPRGVFATSQVLKTSGELPEESLPNPETTSKRCSVSAAYHSSEEAQ</sequence>
<dbReference type="AlphaFoldDB" id="A0A9D4Q4M7"/>
<accession>A0A9D4Q4M7</accession>
<keyword evidence="4" id="KW-1185">Reference proteome</keyword>
<feature type="compositionally biased region" description="Low complexity" evidence="1">
    <location>
        <begin position="176"/>
        <end position="192"/>
    </location>
</feature>
<evidence type="ECO:0000313" key="4">
    <source>
        <dbReference type="Proteomes" id="UP000821837"/>
    </source>
</evidence>
<organism evidence="3 4">
    <name type="scientific">Rhipicephalus sanguineus</name>
    <name type="common">Brown dog tick</name>
    <name type="synonym">Ixodes sanguineus</name>
    <dbReference type="NCBI Taxonomy" id="34632"/>
    <lineage>
        <taxon>Eukaryota</taxon>
        <taxon>Metazoa</taxon>
        <taxon>Ecdysozoa</taxon>
        <taxon>Arthropoda</taxon>
        <taxon>Chelicerata</taxon>
        <taxon>Arachnida</taxon>
        <taxon>Acari</taxon>
        <taxon>Parasitiformes</taxon>
        <taxon>Ixodida</taxon>
        <taxon>Ixodoidea</taxon>
        <taxon>Ixodidae</taxon>
        <taxon>Rhipicephalinae</taxon>
        <taxon>Rhipicephalus</taxon>
        <taxon>Rhipicephalus</taxon>
    </lineage>
</organism>
<evidence type="ECO:0000313" key="3">
    <source>
        <dbReference type="EMBL" id="KAH7967924.1"/>
    </source>
</evidence>
<keyword evidence="2" id="KW-0812">Transmembrane</keyword>
<protein>
    <submittedName>
        <fullName evidence="3">Uncharacterized protein</fullName>
    </submittedName>
</protein>
<comment type="caution">
    <text evidence="3">The sequence shown here is derived from an EMBL/GenBank/DDBJ whole genome shotgun (WGS) entry which is preliminary data.</text>
</comment>
<dbReference type="Proteomes" id="UP000821837">
    <property type="component" value="Unassembled WGS sequence"/>
</dbReference>
<feature type="compositionally biased region" description="Polar residues" evidence="1">
    <location>
        <begin position="115"/>
        <end position="127"/>
    </location>
</feature>
<evidence type="ECO:0000256" key="1">
    <source>
        <dbReference type="SAM" id="MobiDB-lite"/>
    </source>
</evidence>
<feature type="region of interest" description="Disordered" evidence="1">
    <location>
        <begin position="101"/>
        <end position="127"/>
    </location>
</feature>
<name>A0A9D4Q4M7_RHISA</name>